<dbReference type="AlphaFoldDB" id="A0AAN7WT83"/>
<dbReference type="Pfam" id="PF08987">
    <property type="entry name" value="DUF1892"/>
    <property type="match status" value="1"/>
</dbReference>
<dbReference type="Proteomes" id="UP001306508">
    <property type="component" value="Unassembled WGS sequence"/>
</dbReference>
<sequence>MSGSDGNYRMLILLEEKLDDNEVANESQDMKNEGKVTTVRKTSHEYLDEINLPFTVDELDILNEWFDKFDEEICIPNEGHIKYEISSDGLIILMLDKEIENVYQKILKFVENHQAL</sequence>
<protein>
    <submittedName>
        <fullName evidence="1">Uncharacterized protein</fullName>
    </submittedName>
</protein>
<comment type="caution">
    <text evidence="1">The sequence shown here is derived from an EMBL/GenBank/DDBJ whole genome shotgun (WGS) entry which is preliminary data.</text>
</comment>
<accession>A0AAN7WT83</accession>
<keyword evidence="2" id="KW-1185">Reference proteome</keyword>
<dbReference type="EMBL" id="JAWIZZ010000045">
    <property type="protein sequence ID" value="KAK5780208.1"/>
    <property type="molecule type" value="Genomic_DNA"/>
</dbReference>
<dbReference type="InterPro" id="IPR035946">
    <property type="entry name" value="YML108W-like_sf"/>
</dbReference>
<reference evidence="2" key="1">
    <citation type="submission" date="2023-07" db="EMBL/GenBank/DDBJ databases">
        <title>A draft genome of Kazachstania heterogenica Y-27499.</title>
        <authorList>
            <person name="Donic C."/>
            <person name="Kralova J.S."/>
            <person name="Fidel L."/>
            <person name="Ben-Dor S."/>
            <person name="Jung S."/>
        </authorList>
    </citation>
    <scope>NUCLEOTIDE SEQUENCE [LARGE SCALE GENOMIC DNA]</scope>
    <source>
        <strain evidence="2">Y27499</strain>
    </source>
</reference>
<organism evidence="1 2">
    <name type="scientific">Arxiozyma heterogenica</name>
    <dbReference type="NCBI Taxonomy" id="278026"/>
    <lineage>
        <taxon>Eukaryota</taxon>
        <taxon>Fungi</taxon>
        <taxon>Dikarya</taxon>
        <taxon>Ascomycota</taxon>
        <taxon>Saccharomycotina</taxon>
        <taxon>Saccharomycetes</taxon>
        <taxon>Saccharomycetales</taxon>
        <taxon>Saccharomycetaceae</taxon>
        <taxon>Arxiozyma</taxon>
    </lineage>
</organism>
<evidence type="ECO:0000313" key="2">
    <source>
        <dbReference type="Proteomes" id="UP001306508"/>
    </source>
</evidence>
<evidence type="ECO:0000313" key="1">
    <source>
        <dbReference type="EMBL" id="KAK5780208.1"/>
    </source>
</evidence>
<gene>
    <name evidence="1" type="ORF">RI543_002753</name>
</gene>
<dbReference type="InterPro" id="IPR015080">
    <property type="entry name" value="DUF1892"/>
</dbReference>
<dbReference type="Gene3D" id="3.10.20.250">
    <property type="entry name" value="YML108W-like"/>
    <property type="match status" value="1"/>
</dbReference>
<dbReference type="SUPFAM" id="SSF89975">
    <property type="entry name" value="Hypothetical protein Yml108w"/>
    <property type="match status" value="1"/>
</dbReference>
<proteinExistence type="predicted"/>
<name>A0AAN7WT83_9SACH</name>